<keyword evidence="6" id="KW-0732">Signal</keyword>
<evidence type="ECO:0000256" key="5">
    <source>
        <dbReference type="ARBA" id="ARBA00022525"/>
    </source>
</evidence>
<evidence type="ECO:0000256" key="10">
    <source>
        <dbReference type="ARBA" id="ARBA00023277"/>
    </source>
</evidence>
<evidence type="ECO:0000256" key="6">
    <source>
        <dbReference type="ARBA" id="ARBA00022729"/>
    </source>
</evidence>
<keyword evidence="5" id="KW-0964">Secreted</keyword>
<dbReference type="SUPFAM" id="SSF51445">
    <property type="entry name" value="(Trans)glycosidases"/>
    <property type="match status" value="1"/>
</dbReference>
<organism evidence="16 17">
    <name type="scientific">Flavivirga amylovorans</name>
    <dbReference type="NCBI Taxonomy" id="870486"/>
    <lineage>
        <taxon>Bacteria</taxon>
        <taxon>Pseudomonadati</taxon>
        <taxon>Bacteroidota</taxon>
        <taxon>Flavobacteriia</taxon>
        <taxon>Flavobacteriales</taxon>
        <taxon>Flavobacteriaceae</taxon>
        <taxon>Flavivirga</taxon>
    </lineage>
</organism>
<keyword evidence="17" id="KW-1185">Reference proteome</keyword>
<evidence type="ECO:0000256" key="15">
    <source>
        <dbReference type="ARBA" id="ARBA00043078"/>
    </source>
</evidence>
<evidence type="ECO:0000256" key="8">
    <source>
        <dbReference type="ARBA" id="ARBA00023136"/>
    </source>
</evidence>
<evidence type="ECO:0000313" key="17">
    <source>
        <dbReference type="Proteomes" id="UP001176891"/>
    </source>
</evidence>
<keyword evidence="8" id="KW-0472">Membrane</keyword>
<evidence type="ECO:0000256" key="12">
    <source>
        <dbReference type="ARBA" id="ARBA00023326"/>
    </source>
</evidence>
<reference evidence="16" key="1">
    <citation type="submission" date="2023-07" db="EMBL/GenBank/DDBJ databases">
        <title>Two novel species in the genus Flavivirga.</title>
        <authorList>
            <person name="Kwon K."/>
        </authorList>
    </citation>
    <scope>NUCLEOTIDE SEQUENCE</scope>
    <source>
        <strain evidence="16">KACC 14157</strain>
    </source>
</reference>
<evidence type="ECO:0000256" key="2">
    <source>
        <dbReference type="ARBA" id="ARBA00004236"/>
    </source>
</evidence>
<evidence type="ECO:0000256" key="4">
    <source>
        <dbReference type="ARBA" id="ARBA00022512"/>
    </source>
</evidence>
<dbReference type="Pfam" id="PF00332">
    <property type="entry name" value="Glyco_hydro_17"/>
    <property type="match status" value="1"/>
</dbReference>
<dbReference type="Gene3D" id="3.20.20.80">
    <property type="entry name" value="Glycosidases"/>
    <property type="match status" value="1"/>
</dbReference>
<evidence type="ECO:0000256" key="1">
    <source>
        <dbReference type="ARBA" id="ARBA00004191"/>
    </source>
</evidence>
<evidence type="ECO:0000256" key="3">
    <source>
        <dbReference type="ARBA" id="ARBA00022475"/>
    </source>
</evidence>
<proteinExistence type="predicted"/>
<dbReference type="Proteomes" id="UP001176891">
    <property type="component" value="Unassembled WGS sequence"/>
</dbReference>
<keyword evidence="10" id="KW-0119">Carbohydrate metabolism</keyword>
<comment type="function">
    <text evidence="13">Glucanases play a role in cell expansion during growth, in cell-cell fusion during mating, and in spore release during sporulation. This enzyme may be involved in beta-glucan degradation. Active on laminarin and lichenan.</text>
</comment>
<keyword evidence="9" id="KW-0325">Glycoprotein</keyword>
<name>A0ABT8X5J9_9FLAO</name>
<evidence type="ECO:0000256" key="14">
    <source>
        <dbReference type="ARBA" id="ARBA00042373"/>
    </source>
</evidence>
<gene>
    <name evidence="16" type="ORF">Q4Q39_17675</name>
</gene>
<evidence type="ECO:0000256" key="11">
    <source>
        <dbReference type="ARBA" id="ARBA00023316"/>
    </source>
</evidence>
<evidence type="ECO:0000256" key="7">
    <source>
        <dbReference type="ARBA" id="ARBA00022801"/>
    </source>
</evidence>
<dbReference type="GO" id="GO:0016787">
    <property type="term" value="F:hydrolase activity"/>
    <property type="evidence" value="ECO:0007669"/>
    <property type="project" value="UniProtKB-KW"/>
</dbReference>
<dbReference type="PANTHER" id="PTHR16631">
    <property type="entry name" value="GLUCAN 1,3-BETA-GLUCOSIDASE"/>
    <property type="match status" value="1"/>
</dbReference>
<keyword evidence="12" id="KW-0624">Polysaccharide degradation</keyword>
<protein>
    <recommendedName>
        <fullName evidence="15">Endo-1,3-beta-glucanase btgC</fullName>
    </recommendedName>
    <alternativeName>
        <fullName evidence="14">Laminarinase btgC</fullName>
    </alternativeName>
</protein>
<dbReference type="InterPro" id="IPR050732">
    <property type="entry name" value="Beta-glucan_modifiers"/>
</dbReference>
<comment type="caution">
    <text evidence="16">The sequence shown here is derived from an EMBL/GenBank/DDBJ whole genome shotgun (WGS) entry which is preliminary data.</text>
</comment>
<evidence type="ECO:0000256" key="9">
    <source>
        <dbReference type="ARBA" id="ARBA00023180"/>
    </source>
</evidence>
<dbReference type="InterPro" id="IPR017853">
    <property type="entry name" value="GH"/>
</dbReference>
<dbReference type="PANTHER" id="PTHR16631:SF17">
    <property type="entry name" value="GLUCAN ENDO-1,3-BETA-GLUCOSIDASE BTGC"/>
    <property type="match status" value="1"/>
</dbReference>
<evidence type="ECO:0000313" key="16">
    <source>
        <dbReference type="EMBL" id="MDO5989237.1"/>
    </source>
</evidence>
<dbReference type="InterPro" id="IPR000490">
    <property type="entry name" value="Glyco_hydro_17"/>
</dbReference>
<dbReference type="EMBL" id="JAUOEM010000007">
    <property type="protein sequence ID" value="MDO5989237.1"/>
    <property type="molecule type" value="Genomic_DNA"/>
</dbReference>
<keyword evidence="7 16" id="KW-0378">Hydrolase</keyword>
<keyword evidence="11" id="KW-0961">Cell wall biogenesis/degradation</keyword>
<keyword evidence="3" id="KW-1003">Cell membrane</keyword>
<dbReference type="RefSeq" id="WP_303283898.1">
    <property type="nucleotide sequence ID" value="NZ_BAABCZ010000003.1"/>
</dbReference>
<comment type="subcellular location">
    <subcellularLocation>
        <location evidence="2">Cell membrane</location>
    </subcellularLocation>
    <subcellularLocation>
        <location evidence="1">Secreted</location>
        <location evidence="1">Cell wall</location>
    </subcellularLocation>
</comment>
<accession>A0ABT8X5J9</accession>
<sequence length="308" mass="35089">MSYRSDKIMALSGLNLENKTIKGLQNTFKRVLKSGMHGLCFSPYEEGQSPGDQINVEQIRRRMEIIKPYTKWIRSFSCTDGNELIPVIAKEYGIKTLVGAWLGDDTEINKKEISGLIKLAKEGYVDIAAVGNEVMYRGDLKEDELLGFIYHVKNKIPDTPVGYVDAYYEFTQRPKITEACDVILANCYPYWEGCNIEYSLIYMKDMFNQAVKAANGKKVIISETGWPSQGEGLNGALPSFINAITYFINTQQWSKQDDIDIFYFSSFDESWKVGDEGDVGAFWGLWDKYEKPKFYSTPVLFNKNKTSV</sequence>
<keyword evidence="4" id="KW-0134">Cell wall</keyword>
<evidence type="ECO:0000256" key="13">
    <source>
        <dbReference type="ARBA" id="ARBA00037649"/>
    </source>
</evidence>